<accession>A0ABQ8YFA0</accession>
<sequence length="451" mass="53134">MSHSLKKKQASSGKQAKVGSCSFRKRLKLLLEVCPDGVDGLNTRHLELLKKGNNLKNELVSKIKPPTLVKIKRDCIADLVNLIHRPKKSIQRGLATYFRVSFGLYNISNYSREWLVFGPKSEQPQRKRMQKKGLVTNFHKNKPLTKKLTKLKRTQSYSNTRTGLKLNLQKQKQQDQKQETEQEQEQEQEQELKQEQEHKEELKQELKQEEKQEIGAGLKEGRNQKNHSLTLGIKKIQKQKSDPNIWRSNSSDRKRKKPEKKKTTSNEKTKPNKYKKKRIALSQRYYHLQLSKNTVRNYENANANENENENDNLNVSVKVKVNMDENNLFRDSYSDDESETKNDRFEKEKFKFENNNDLNIGQNETNLPQRQSSPELVETPTSIPDFHWYPTYYHEKMDLDLGCLGDEFVIKKKKPSLLDNVDLNYLQNDQEQLYWFDTDVQNENENLSWFN</sequence>
<name>A0ABQ8YFA0_9EUKA</name>
<feature type="compositionally biased region" description="Basic and acidic residues" evidence="1">
    <location>
        <begin position="261"/>
        <end position="270"/>
    </location>
</feature>
<organism evidence="2 3">
    <name type="scientific">Anaeramoeba flamelloides</name>
    <dbReference type="NCBI Taxonomy" id="1746091"/>
    <lineage>
        <taxon>Eukaryota</taxon>
        <taxon>Metamonada</taxon>
        <taxon>Anaeramoebidae</taxon>
        <taxon>Anaeramoeba</taxon>
    </lineage>
</organism>
<protein>
    <submittedName>
        <fullName evidence="2">RNA polymerase-associated protein ctr9</fullName>
    </submittedName>
</protein>
<feature type="compositionally biased region" description="Basic residues" evidence="1">
    <location>
        <begin position="139"/>
        <end position="153"/>
    </location>
</feature>
<feature type="compositionally biased region" description="Basic and acidic residues" evidence="1">
    <location>
        <begin position="190"/>
        <end position="223"/>
    </location>
</feature>
<gene>
    <name evidence="2" type="ORF">M0813_22360</name>
</gene>
<evidence type="ECO:0000256" key="1">
    <source>
        <dbReference type="SAM" id="MobiDB-lite"/>
    </source>
</evidence>
<dbReference type="Proteomes" id="UP001150062">
    <property type="component" value="Unassembled WGS sequence"/>
</dbReference>
<reference evidence="2" key="1">
    <citation type="submission" date="2022-08" db="EMBL/GenBank/DDBJ databases">
        <title>Novel sulfate-reducing endosymbionts in the free-living metamonad Anaeramoeba.</title>
        <authorList>
            <person name="Jerlstrom-Hultqvist J."/>
            <person name="Cepicka I."/>
            <person name="Gallot-Lavallee L."/>
            <person name="Salas-Leiva D."/>
            <person name="Curtis B.A."/>
            <person name="Zahonova K."/>
            <person name="Pipaliya S."/>
            <person name="Dacks J."/>
            <person name="Roger A.J."/>
        </authorList>
    </citation>
    <scope>NUCLEOTIDE SEQUENCE</scope>
    <source>
        <strain evidence="2">Schooner1</strain>
    </source>
</reference>
<keyword evidence="3" id="KW-1185">Reference proteome</keyword>
<dbReference type="EMBL" id="JAOAOG010000172">
    <property type="protein sequence ID" value="KAJ6243220.1"/>
    <property type="molecule type" value="Genomic_DNA"/>
</dbReference>
<proteinExistence type="predicted"/>
<comment type="caution">
    <text evidence="2">The sequence shown here is derived from an EMBL/GenBank/DDBJ whole genome shotgun (WGS) entry which is preliminary data.</text>
</comment>
<evidence type="ECO:0000313" key="2">
    <source>
        <dbReference type="EMBL" id="KAJ6243220.1"/>
    </source>
</evidence>
<evidence type="ECO:0000313" key="3">
    <source>
        <dbReference type="Proteomes" id="UP001150062"/>
    </source>
</evidence>
<feature type="region of interest" description="Disordered" evidence="1">
    <location>
        <begin position="357"/>
        <end position="379"/>
    </location>
</feature>
<feature type="region of interest" description="Disordered" evidence="1">
    <location>
        <begin position="121"/>
        <end position="280"/>
    </location>
</feature>